<feature type="region of interest" description="Disordered" evidence="1">
    <location>
        <begin position="1"/>
        <end position="119"/>
    </location>
</feature>
<evidence type="ECO:0000256" key="1">
    <source>
        <dbReference type="SAM" id="MobiDB-lite"/>
    </source>
</evidence>
<feature type="compositionally biased region" description="Polar residues" evidence="1">
    <location>
        <begin position="7"/>
        <end position="22"/>
    </location>
</feature>
<comment type="caution">
    <text evidence="2">The sequence shown here is derived from an EMBL/GenBank/DDBJ whole genome shotgun (WGS) entry which is preliminary data.</text>
</comment>
<organism evidence="2 3">
    <name type="scientific">candidate division CPR2 bacterium GW2011_GWC1_41_48</name>
    <dbReference type="NCBI Taxonomy" id="1618344"/>
    <lineage>
        <taxon>Bacteria</taxon>
        <taxon>Bacteria division CPR2</taxon>
    </lineage>
</organism>
<evidence type="ECO:0000313" key="2">
    <source>
        <dbReference type="EMBL" id="KKS09711.1"/>
    </source>
</evidence>
<protein>
    <submittedName>
        <fullName evidence="2">Uncharacterized protein</fullName>
    </submittedName>
</protein>
<reference evidence="2 3" key="1">
    <citation type="journal article" date="2015" name="Nature">
        <title>rRNA introns, odd ribosomes, and small enigmatic genomes across a large radiation of phyla.</title>
        <authorList>
            <person name="Brown C.T."/>
            <person name="Hug L.A."/>
            <person name="Thomas B.C."/>
            <person name="Sharon I."/>
            <person name="Castelle C.J."/>
            <person name="Singh A."/>
            <person name="Wilkins M.J."/>
            <person name="Williams K.H."/>
            <person name="Banfield J.F."/>
        </authorList>
    </citation>
    <scope>NUCLEOTIDE SEQUENCE [LARGE SCALE GENOMIC DNA]</scope>
</reference>
<feature type="compositionally biased region" description="Polar residues" evidence="1">
    <location>
        <begin position="38"/>
        <end position="74"/>
    </location>
</feature>
<name>A0A0G0YJL0_UNCC2</name>
<dbReference type="Proteomes" id="UP000033869">
    <property type="component" value="Unassembled WGS sequence"/>
</dbReference>
<gene>
    <name evidence="2" type="ORF">UU65_C0001G0116</name>
</gene>
<dbReference type="EMBL" id="LCBL01000001">
    <property type="protein sequence ID" value="KKS09711.1"/>
    <property type="molecule type" value="Genomic_DNA"/>
</dbReference>
<dbReference type="AlphaFoldDB" id="A0A0G0YJL0"/>
<accession>A0A0G0YJL0</accession>
<feature type="region of interest" description="Disordered" evidence="1">
    <location>
        <begin position="148"/>
        <end position="185"/>
    </location>
</feature>
<evidence type="ECO:0000313" key="3">
    <source>
        <dbReference type="Proteomes" id="UP000033869"/>
    </source>
</evidence>
<feature type="compositionally biased region" description="Low complexity" evidence="1">
    <location>
        <begin position="76"/>
        <end position="111"/>
    </location>
</feature>
<sequence>MDLNDNLAGTETNPTDGATETAAQEPISVVEAPVTEAPASTVNEVVNADELTSLTPEGEESTSPSIATNATETGISEVESAASELAALSNESPAETAEEPTTPSEDPATDSVTESFVTPPANAENAVMTDLNAYENSAEVQPKIESPMQDAMNPSANMAGADASAINTPNEPIKKKGFISRLFGK</sequence>
<proteinExistence type="predicted"/>